<comment type="similarity">
    <text evidence="3">Belongs to the MAP65/ASE1 family.</text>
</comment>
<evidence type="ECO:0000256" key="3">
    <source>
        <dbReference type="ARBA" id="ARBA00006187"/>
    </source>
</evidence>
<evidence type="ECO:0000256" key="8">
    <source>
        <dbReference type="ARBA" id="ARBA00023242"/>
    </source>
</evidence>
<keyword evidence="6" id="KW-0493">Microtubule</keyword>
<protein>
    <submittedName>
        <fullName evidence="12">65-kDa microtubule-associated protein 3</fullName>
    </submittedName>
</protein>
<organism evidence="11 12">
    <name type="scientific">Spinacia oleracea</name>
    <name type="common">Spinach</name>
    <dbReference type="NCBI Taxonomy" id="3562"/>
    <lineage>
        <taxon>Eukaryota</taxon>
        <taxon>Viridiplantae</taxon>
        <taxon>Streptophyta</taxon>
        <taxon>Embryophyta</taxon>
        <taxon>Tracheophyta</taxon>
        <taxon>Spermatophyta</taxon>
        <taxon>Magnoliopsida</taxon>
        <taxon>eudicotyledons</taxon>
        <taxon>Gunneridae</taxon>
        <taxon>Pentapetalae</taxon>
        <taxon>Caryophyllales</taxon>
        <taxon>Chenopodiaceae</taxon>
        <taxon>Chenopodioideae</taxon>
        <taxon>Anserineae</taxon>
        <taxon>Spinacia</taxon>
    </lineage>
</organism>
<gene>
    <name evidence="12" type="primary">LOC110794085</name>
</gene>
<comment type="subcellular location">
    <subcellularLocation>
        <location evidence="2">Cytoplasm</location>
        <location evidence="2">Cytoskeleton</location>
    </subcellularLocation>
    <subcellularLocation>
        <location evidence="1">Nucleus</location>
    </subcellularLocation>
</comment>
<evidence type="ECO:0000313" key="12">
    <source>
        <dbReference type="RefSeq" id="XP_021854726.1"/>
    </source>
</evidence>
<dbReference type="GO" id="GO:0005737">
    <property type="term" value="C:cytoplasm"/>
    <property type="evidence" value="ECO:0000318"/>
    <property type="project" value="GO_Central"/>
</dbReference>
<dbReference type="GO" id="GO:0000226">
    <property type="term" value="P:microtubule cytoskeleton organization"/>
    <property type="evidence" value="ECO:0000318"/>
    <property type="project" value="GO_Central"/>
</dbReference>
<feature type="coiled-coil region" evidence="9">
    <location>
        <begin position="156"/>
        <end position="183"/>
    </location>
</feature>
<dbReference type="GO" id="GO:0005874">
    <property type="term" value="C:microtubule"/>
    <property type="evidence" value="ECO:0007669"/>
    <property type="project" value="UniProtKB-KW"/>
</dbReference>
<accession>A0A9R0K175</accession>
<feature type="region of interest" description="Disordered" evidence="10">
    <location>
        <begin position="487"/>
        <end position="568"/>
    </location>
</feature>
<sequence length="732" mass="83028">MAMVQSDPIIQAETTCGSLLYELQIIWDEVGESETTRDKMLLELEQECLEVYRRKVDLANRCRAQLLQAIADSEAELAAICSAMGERPVHIRQTEQKAGSLKEELNAILPQLEEMRKGKIERKNQFLDVIGQIQKLYTEIHGFAEYDRATTAVDENDLSLRRLEELQNQLQSLQKEKSDRLNLVIIHLNDLSSLCSVLGLDFKETVRELHPSLAESEESHSISTDTLKQLESAVFRLRELKLQRMQKLQDLATMLLELWNLMDTPFEEQQAFQNVTCNIAASEDEITDPNVLSEDCLNYVEAEVSRLEQLKSSKMKELVLKKRTELEEICRKTHLVPEADCDTEHFLAAIESGALDPASVLEQIELEVSKVKEEAFSRKEVLEKVEKWLSAREEEEWLEQYNQDDNRYNAGRGAHLTLKRAEKARSLVNKLPGMVEALAAKALSWEDERGLVFMYDGVRLLSMLEEYMILRQEKELEKKRQREQKKLQGQIITEQETLFGSKPSPLKSAKKPSRRMSMGGPGAGNSRRLSVGGNMLQTPRPDSSHSTRATPNSRTVRKDDNTGVQSTARRALDIANLPTKNFTFSGRESEPSTVARRPFSPISSVASSRANGDFFDDQNIMQNNSMQNSLAKNETPQKIVSLSNNTSLVTPSKKIPTWDEENYTPHKMLIPPPTTPLTVSAPMQTAMTPAPLKPLFVDNLVEEKGEEIEYSFEERRAGFVVPNTHLRKAIQV</sequence>
<evidence type="ECO:0000256" key="6">
    <source>
        <dbReference type="ARBA" id="ARBA00022701"/>
    </source>
</evidence>
<keyword evidence="9" id="KW-0175">Coiled coil</keyword>
<keyword evidence="5" id="KW-0597">Phosphoprotein</keyword>
<dbReference type="KEGG" id="soe:110794085"/>
<dbReference type="Gene3D" id="1.20.58.1520">
    <property type="match status" value="1"/>
</dbReference>
<evidence type="ECO:0000256" key="9">
    <source>
        <dbReference type="SAM" id="Coils"/>
    </source>
</evidence>
<feature type="compositionally biased region" description="Polar residues" evidence="10">
    <location>
        <begin position="535"/>
        <end position="554"/>
    </location>
</feature>
<proteinExistence type="inferred from homology"/>
<evidence type="ECO:0000256" key="4">
    <source>
        <dbReference type="ARBA" id="ARBA00022490"/>
    </source>
</evidence>
<keyword evidence="7" id="KW-0206">Cytoskeleton</keyword>
<keyword evidence="4" id="KW-0963">Cytoplasm</keyword>
<evidence type="ECO:0000256" key="5">
    <source>
        <dbReference type="ARBA" id="ARBA00022553"/>
    </source>
</evidence>
<dbReference type="GeneID" id="110794085"/>
<evidence type="ECO:0000256" key="7">
    <source>
        <dbReference type="ARBA" id="ARBA00023212"/>
    </source>
</evidence>
<reference evidence="11" key="1">
    <citation type="journal article" date="2021" name="Nat. Commun.">
        <title>Genomic analyses provide insights into spinach domestication and the genetic basis of agronomic traits.</title>
        <authorList>
            <person name="Cai X."/>
            <person name="Sun X."/>
            <person name="Xu C."/>
            <person name="Sun H."/>
            <person name="Wang X."/>
            <person name="Ge C."/>
            <person name="Zhang Z."/>
            <person name="Wang Q."/>
            <person name="Fei Z."/>
            <person name="Jiao C."/>
            <person name="Wang Q."/>
        </authorList>
    </citation>
    <scope>NUCLEOTIDE SEQUENCE [LARGE SCALE GENOMIC DNA]</scope>
    <source>
        <strain evidence="11">cv. Varoflay</strain>
    </source>
</reference>
<name>A0A9R0K175_SPIOL</name>
<evidence type="ECO:0000256" key="2">
    <source>
        <dbReference type="ARBA" id="ARBA00004245"/>
    </source>
</evidence>
<dbReference type="RefSeq" id="XP_021854726.1">
    <property type="nucleotide sequence ID" value="XM_021999034.2"/>
</dbReference>
<reference evidence="12" key="2">
    <citation type="submission" date="2025-08" db="UniProtKB">
        <authorList>
            <consortium name="RefSeq"/>
        </authorList>
    </citation>
    <scope>IDENTIFICATION</scope>
    <source>
        <tissue evidence="12">Leaf</tissue>
    </source>
</reference>
<dbReference type="GO" id="GO:0005819">
    <property type="term" value="C:spindle"/>
    <property type="evidence" value="ECO:0000318"/>
    <property type="project" value="GO_Central"/>
</dbReference>
<keyword evidence="11" id="KW-1185">Reference proteome</keyword>
<dbReference type="GO" id="GO:0005634">
    <property type="term" value="C:nucleus"/>
    <property type="evidence" value="ECO:0007669"/>
    <property type="project" value="UniProtKB-SubCell"/>
</dbReference>
<evidence type="ECO:0000256" key="1">
    <source>
        <dbReference type="ARBA" id="ARBA00004123"/>
    </source>
</evidence>
<dbReference type="GO" id="GO:0008017">
    <property type="term" value="F:microtubule binding"/>
    <property type="evidence" value="ECO:0000318"/>
    <property type="project" value="GO_Central"/>
</dbReference>
<evidence type="ECO:0000256" key="10">
    <source>
        <dbReference type="SAM" id="MobiDB-lite"/>
    </source>
</evidence>
<dbReference type="InterPro" id="IPR007145">
    <property type="entry name" value="MAP65_Ase1_PRC1"/>
</dbReference>
<dbReference type="AlphaFoldDB" id="A0A9R0K175"/>
<dbReference type="PANTHER" id="PTHR19321">
    <property type="entry name" value="PROTEIN REGULATOR OF CYTOKINESIS 1 PRC1-RELATED"/>
    <property type="match status" value="1"/>
</dbReference>
<keyword evidence="8" id="KW-0539">Nucleus</keyword>
<dbReference type="PANTHER" id="PTHR19321:SF7">
    <property type="entry name" value="65-KDA MICROTUBULE-ASSOCIATED PROTEIN 3"/>
    <property type="match status" value="1"/>
</dbReference>
<dbReference type="Pfam" id="PF03999">
    <property type="entry name" value="MAP65_ASE1"/>
    <property type="match status" value="1"/>
</dbReference>
<dbReference type="FunFam" id="1.20.58.1520:FF:000002">
    <property type="entry name" value="65-kDa microtubule-associated protein 6"/>
    <property type="match status" value="1"/>
</dbReference>
<dbReference type="OrthoDB" id="642895at2759"/>
<dbReference type="Proteomes" id="UP000813463">
    <property type="component" value="Chromosome 1"/>
</dbReference>
<evidence type="ECO:0000313" key="11">
    <source>
        <dbReference type="Proteomes" id="UP000813463"/>
    </source>
</evidence>